<dbReference type="EMBL" id="JAAVJR010000002">
    <property type="protein sequence ID" value="NJW52047.1"/>
    <property type="molecule type" value="Genomic_DNA"/>
</dbReference>
<evidence type="ECO:0000313" key="3">
    <source>
        <dbReference type="Proteomes" id="UP000703674"/>
    </source>
</evidence>
<sequence length="358" mass="40844">MKFVIIGLSVTSSWGNGHATTYRALLKELNNLGHDILFLEKDVPWYSPHRDMPKPSFCKLGLYKTNEELKTDYAKEVAEADVVIVGSYVQQGVEVGNWAIDTANGVAAFYDIDTPVTLAKLERDDHEYLDPEIISKYDLYLSFSGGPILKHLEEHYGSPMARALYCSVDPDLYFPETREKQWKLGYLGTYSDDRQPTVESLLNKPAAHFPSEKFVVAGPQYPESYSWSSNVERIHHLPPAEHRKFYNFQEFTLNVTRQDMIKAGYSPSVRLFEAAACGVPIISDYWDGIHSIFEQGKEILIARNSSEVEDYFRNISSEEREQIGERARQKVMKSHTAAARAKELVNYVKEVRQPSEKV</sequence>
<protein>
    <submittedName>
        <fullName evidence="2">Glycosyltransferase</fullName>
    </submittedName>
</protein>
<dbReference type="InterPro" id="IPR055259">
    <property type="entry name" value="YkvP/CgeB_Glyco_trans-like"/>
</dbReference>
<dbReference type="SUPFAM" id="SSF53756">
    <property type="entry name" value="UDP-Glycosyltransferase/glycogen phosphorylase"/>
    <property type="match status" value="1"/>
</dbReference>
<dbReference type="Pfam" id="PF13524">
    <property type="entry name" value="Glyco_trans_1_2"/>
    <property type="match status" value="1"/>
</dbReference>
<comment type="caution">
    <text evidence="2">The sequence shown here is derived from an EMBL/GenBank/DDBJ whole genome shotgun (WGS) entry which is preliminary data.</text>
</comment>
<evidence type="ECO:0000259" key="1">
    <source>
        <dbReference type="Pfam" id="PF13524"/>
    </source>
</evidence>
<dbReference type="Gene3D" id="3.40.50.2000">
    <property type="entry name" value="Glycogen Phosphorylase B"/>
    <property type="match status" value="1"/>
</dbReference>
<accession>A0ABX1CUV0</accession>
<keyword evidence="3" id="KW-1185">Reference proteome</keyword>
<proteinExistence type="predicted"/>
<feature type="domain" description="Spore protein YkvP/CgeB glycosyl transferase-like" evidence="1">
    <location>
        <begin position="202"/>
        <end position="345"/>
    </location>
</feature>
<reference evidence="2 3" key="1">
    <citation type="submission" date="2020-03" db="EMBL/GenBank/DDBJ databases">
        <title>Salinimicrobium sp. nov, isolated from SCS.</title>
        <authorList>
            <person name="Cao W.R."/>
        </authorList>
    </citation>
    <scope>NUCLEOTIDE SEQUENCE [LARGE SCALE GENOMIC DNA]</scope>
    <source>
        <strain evidence="3">J15B91</strain>
    </source>
</reference>
<organism evidence="2 3">
    <name type="scientific">Salinimicrobium oceani</name>
    <dbReference type="NCBI Taxonomy" id="2722702"/>
    <lineage>
        <taxon>Bacteria</taxon>
        <taxon>Pseudomonadati</taxon>
        <taxon>Bacteroidota</taxon>
        <taxon>Flavobacteriia</taxon>
        <taxon>Flavobacteriales</taxon>
        <taxon>Flavobacteriaceae</taxon>
        <taxon>Salinimicrobium</taxon>
    </lineage>
</organism>
<gene>
    <name evidence="2" type="ORF">HC175_03855</name>
</gene>
<name>A0ABX1CUV0_9FLAO</name>
<dbReference type="Proteomes" id="UP000703674">
    <property type="component" value="Unassembled WGS sequence"/>
</dbReference>
<evidence type="ECO:0000313" key="2">
    <source>
        <dbReference type="EMBL" id="NJW52047.1"/>
    </source>
</evidence>
<dbReference type="RefSeq" id="WP_168137209.1">
    <property type="nucleotide sequence ID" value="NZ_JAAVJR010000002.1"/>
</dbReference>